<evidence type="ECO:0000313" key="5">
    <source>
        <dbReference type="WBParaSite" id="TCLT_0000688001-mRNA-1"/>
    </source>
</evidence>
<evidence type="ECO:0000256" key="1">
    <source>
        <dbReference type="SAM" id="Coils"/>
    </source>
</evidence>
<keyword evidence="4" id="KW-1185">Reference proteome</keyword>
<gene>
    <name evidence="3" type="ORF">TCLT_LOCUS6869</name>
</gene>
<reference evidence="3 4" key="2">
    <citation type="submission" date="2018-11" db="EMBL/GenBank/DDBJ databases">
        <authorList>
            <consortium name="Pathogen Informatics"/>
        </authorList>
    </citation>
    <scope>NUCLEOTIDE SEQUENCE [LARGE SCALE GENOMIC DNA]</scope>
</reference>
<dbReference type="EMBL" id="UYYF01004453">
    <property type="protein sequence ID" value="VDN04269.1"/>
    <property type="molecule type" value="Genomic_DNA"/>
</dbReference>
<dbReference type="WBParaSite" id="TCLT_0000688001-mRNA-1">
    <property type="protein sequence ID" value="TCLT_0000688001-mRNA-1"/>
    <property type="gene ID" value="TCLT_0000688001"/>
</dbReference>
<dbReference type="Proteomes" id="UP000276776">
    <property type="component" value="Unassembled WGS sequence"/>
</dbReference>
<feature type="compositionally biased region" description="Polar residues" evidence="2">
    <location>
        <begin position="132"/>
        <end position="150"/>
    </location>
</feature>
<sequence>MTLVFIFVSTNPFTLFADIEKRLNTALQELVLAKVQLTNLKQKYEKLKNIDEILIEKERVKELLTSQISAYESNIEQLAKMYTDVDPEISKFFESNNFEDQNLSAESIPELYASNGDLTVSFNLSSSLKHLRNDSANNTNSENEQISLETSNEDIYETPDQSAEW</sequence>
<dbReference type="AlphaFoldDB" id="A0A0N5D1Y7"/>
<evidence type="ECO:0000313" key="3">
    <source>
        <dbReference type="EMBL" id="VDN04269.1"/>
    </source>
</evidence>
<name>A0A0N5D1Y7_THECL</name>
<protein>
    <submittedName>
        <fullName evidence="5">HAP1 N-terminal domain-containing protein</fullName>
    </submittedName>
</protein>
<organism evidence="5">
    <name type="scientific">Thelazia callipaeda</name>
    <name type="common">Oriental eyeworm</name>
    <name type="synonym">Parasitic nematode</name>
    <dbReference type="NCBI Taxonomy" id="103827"/>
    <lineage>
        <taxon>Eukaryota</taxon>
        <taxon>Metazoa</taxon>
        <taxon>Ecdysozoa</taxon>
        <taxon>Nematoda</taxon>
        <taxon>Chromadorea</taxon>
        <taxon>Rhabditida</taxon>
        <taxon>Spirurina</taxon>
        <taxon>Spiruromorpha</taxon>
        <taxon>Thelazioidea</taxon>
        <taxon>Thelaziidae</taxon>
        <taxon>Thelazia</taxon>
    </lineage>
</organism>
<evidence type="ECO:0000313" key="4">
    <source>
        <dbReference type="Proteomes" id="UP000276776"/>
    </source>
</evidence>
<proteinExistence type="predicted"/>
<feature type="region of interest" description="Disordered" evidence="2">
    <location>
        <begin position="132"/>
        <end position="165"/>
    </location>
</feature>
<feature type="coiled-coil region" evidence="1">
    <location>
        <begin position="23"/>
        <end position="81"/>
    </location>
</feature>
<keyword evidence="1" id="KW-0175">Coiled coil</keyword>
<evidence type="ECO:0000256" key="2">
    <source>
        <dbReference type="SAM" id="MobiDB-lite"/>
    </source>
</evidence>
<accession>A0A0N5D1Y7</accession>
<reference evidence="5" key="1">
    <citation type="submission" date="2017-02" db="UniProtKB">
        <authorList>
            <consortium name="WormBaseParasite"/>
        </authorList>
    </citation>
    <scope>IDENTIFICATION</scope>
</reference>